<evidence type="ECO:0000313" key="2">
    <source>
        <dbReference type="EMBL" id="GIG96963.1"/>
    </source>
</evidence>
<evidence type="ECO:0000256" key="1">
    <source>
        <dbReference type="SAM" id="SignalP"/>
    </source>
</evidence>
<feature type="chain" id="PRO_5047007707" description="VCBS repeat-containing protein" evidence="1">
    <location>
        <begin position="27"/>
        <end position="368"/>
    </location>
</feature>
<reference evidence="2 3" key="1">
    <citation type="submission" date="2021-01" db="EMBL/GenBank/DDBJ databases">
        <title>Whole genome shotgun sequence of Plantactinospora mayteni NBRC 109088.</title>
        <authorList>
            <person name="Komaki H."/>
            <person name="Tamura T."/>
        </authorList>
    </citation>
    <scope>NUCLEOTIDE SEQUENCE [LARGE SCALE GENOMIC DNA]</scope>
    <source>
        <strain evidence="2 3">NBRC 109088</strain>
    </source>
</reference>
<dbReference type="Pfam" id="PF17963">
    <property type="entry name" value="Big_9"/>
    <property type="match status" value="1"/>
</dbReference>
<accession>A0ABQ4EQQ8</accession>
<dbReference type="SUPFAM" id="SSF69318">
    <property type="entry name" value="Integrin alpha N-terminal domain"/>
    <property type="match status" value="1"/>
</dbReference>
<dbReference type="InterPro" id="IPR028994">
    <property type="entry name" value="Integrin_alpha_N"/>
</dbReference>
<gene>
    <name evidence="2" type="ORF">Pma05_35360</name>
</gene>
<comment type="caution">
    <text evidence="2">The sequence shown here is derived from an EMBL/GenBank/DDBJ whole genome shotgun (WGS) entry which is preliminary data.</text>
</comment>
<dbReference type="RefSeq" id="WP_203858469.1">
    <property type="nucleotide sequence ID" value="NZ_BAAAZQ010000001.1"/>
</dbReference>
<proteinExistence type="predicted"/>
<dbReference type="EMBL" id="BONX01000023">
    <property type="protein sequence ID" value="GIG96963.1"/>
    <property type="molecule type" value="Genomic_DNA"/>
</dbReference>
<keyword evidence="1" id="KW-0732">Signal</keyword>
<evidence type="ECO:0000313" key="3">
    <source>
        <dbReference type="Proteomes" id="UP000621500"/>
    </source>
</evidence>
<evidence type="ECO:0008006" key="4">
    <source>
        <dbReference type="Google" id="ProtNLM"/>
    </source>
</evidence>
<sequence length="368" mass="39064">MWTKRLATIVAIITVAALGTGVPAEAGTPGETVLGDYNGDGLTDRATLGGVAPDRCSTIVEFARSPGVFEPPLAFVYLRPDGDVGVCPDLGVAVDVNLDGLDELWVAWSQGAPPTLSYNRIVLDPPAFQPIATYASPILHPTFIGAAVFAPGQPPTPYSVGPGGLVSYIVQNGVVVAGPIRFCTVDVPNVQVTDWERDGVEGALVAYTDACADGSSGVVRIRADGSTAQLELDPTGRTAWTARVVNADGDRFPDVRTVNQSTAEVSYFINTGEGGEFFLTRAPDANTDLVQLTSTKALAIEVLANDLASRYATVTVTGQPRYGTVQVLSDRRIVYRPNPHHGRTDQFTYQLTEEGKRSSARVNIRFPG</sequence>
<dbReference type="Proteomes" id="UP000621500">
    <property type="component" value="Unassembled WGS sequence"/>
</dbReference>
<keyword evidence="3" id="KW-1185">Reference proteome</keyword>
<organism evidence="2 3">
    <name type="scientific">Plantactinospora mayteni</name>
    <dbReference type="NCBI Taxonomy" id="566021"/>
    <lineage>
        <taxon>Bacteria</taxon>
        <taxon>Bacillati</taxon>
        <taxon>Actinomycetota</taxon>
        <taxon>Actinomycetes</taxon>
        <taxon>Micromonosporales</taxon>
        <taxon>Micromonosporaceae</taxon>
        <taxon>Plantactinospora</taxon>
    </lineage>
</organism>
<dbReference type="Gene3D" id="2.60.40.3440">
    <property type="match status" value="1"/>
</dbReference>
<protein>
    <recommendedName>
        <fullName evidence="4">VCBS repeat-containing protein</fullName>
    </recommendedName>
</protein>
<name>A0ABQ4EQQ8_9ACTN</name>
<feature type="signal peptide" evidence="1">
    <location>
        <begin position="1"/>
        <end position="26"/>
    </location>
</feature>